<protein>
    <recommendedName>
        <fullName evidence="4">DUF805 domain-containing protein</fullName>
    </recommendedName>
</protein>
<dbReference type="AlphaFoldDB" id="Q7V096"/>
<keyword evidence="1" id="KW-1133">Transmembrane helix</keyword>
<proteinExistence type="predicted"/>
<keyword evidence="1" id="KW-0472">Membrane</keyword>
<dbReference type="Proteomes" id="UP000001026">
    <property type="component" value="Chromosome"/>
</dbReference>
<dbReference type="GO" id="GO:0016020">
    <property type="term" value="C:membrane"/>
    <property type="evidence" value="ECO:0007669"/>
    <property type="project" value="InterPro"/>
</dbReference>
<evidence type="ECO:0008006" key="4">
    <source>
        <dbReference type="Google" id="ProtNLM"/>
    </source>
</evidence>
<dbReference type="KEGG" id="pmm:PMM1373"/>
<dbReference type="RefSeq" id="WP_011133007.1">
    <property type="nucleotide sequence ID" value="NC_005072.1"/>
</dbReference>
<dbReference type="Pfam" id="PF05656">
    <property type="entry name" value="DUF805"/>
    <property type="match status" value="1"/>
</dbReference>
<feature type="transmembrane region" description="Helical" evidence="1">
    <location>
        <begin position="80"/>
        <end position="100"/>
    </location>
</feature>
<reference evidence="2 3" key="1">
    <citation type="journal article" date="2003" name="Nature">
        <title>Genome divergence in two Prochlorococcus ecotypes reflects oceanic niche differentiation.</title>
        <authorList>
            <person name="Rocap G."/>
            <person name="Larimer F.W."/>
            <person name="Lamerdin J.E."/>
            <person name="Malfatti S."/>
            <person name="Chain P."/>
            <person name="Ahlgren N.A."/>
            <person name="Arellano A."/>
            <person name="Coleman M."/>
            <person name="Hauser L."/>
            <person name="Hess W.R."/>
            <person name="Johnson Z.I."/>
            <person name="Land M.L."/>
            <person name="Lindell D."/>
            <person name="Post A.F."/>
            <person name="Regala W."/>
            <person name="Shah M."/>
            <person name="Shaw S.L."/>
            <person name="Steglich C."/>
            <person name="Sullivan M.B."/>
            <person name="Ting C.S."/>
            <person name="Tolonen A."/>
            <person name="Webb E.A."/>
            <person name="Zinser E.R."/>
            <person name="Chisholm S.W."/>
        </authorList>
    </citation>
    <scope>NUCLEOTIDE SEQUENCE [LARGE SCALE GENOMIC DNA]</scope>
    <source>
        <strain evidence="3">CCMP1986 / NIES-2087 / MED4</strain>
    </source>
</reference>
<evidence type="ECO:0000313" key="3">
    <source>
        <dbReference type="Proteomes" id="UP000001026"/>
    </source>
</evidence>
<dbReference type="OrthoDB" id="9812349at2"/>
<keyword evidence="1" id="KW-0812">Transmembrane</keyword>
<dbReference type="InterPro" id="IPR008523">
    <property type="entry name" value="DUF805"/>
</dbReference>
<dbReference type="HOGENOM" id="CLU_093674_3_2_3"/>
<dbReference type="eggNOG" id="COG3152">
    <property type="taxonomic scope" value="Bacteria"/>
</dbReference>
<organism evidence="2 3">
    <name type="scientific">Prochlorococcus marinus subsp. pastoris (strain CCMP1986 / NIES-2087 / MED4)</name>
    <dbReference type="NCBI Taxonomy" id="59919"/>
    <lineage>
        <taxon>Bacteria</taxon>
        <taxon>Bacillati</taxon>
        <taxon>Cyanobacteriota</taxon>
        <taxon>Cyanophyceae</taxon>
        <taxon>Synechococcales</taxon>
        <taxon>Prochlorococcaceae</taxon>
        <taxon>Prochlorococcus</taxon>
    </lineage>
</organism>
<sequence length="111" mass="13292">MYNNFLNAYQEFWLKATNFNSKTTRSDWWRVQLVNIIISIFTIPIFLRTFGFNIYGLVCIVPQIAIDVRRLRDFGKNWEWIFINLIPVFGWIVWFIWLGFGKSGNGKSKFI</sequence>
<evidence type="ECO:0000256" key="1">
    <source>
        <dbReference type="SAM" id="Phobius"/>
    </source>
</evidence>
<dbReference type="EMBL" id="BX548174">
    <property type="protein sequence ID" value="CAE19832.1"/>
    <property type="molecule type" value="Genomic_DNA"/>
</dbReference>
<accession>Q7V096</accession>
<gene>
    <name evidence="2" type="ordered locus">PMM1373</name>
</gene>
<evidence type="ECO:0000313" key="2">
    <source>
        <dbReference type="EMBL" id="CAE19832.1"/>
    </source>
</evidence>
<name>Q7V096_PROMP</name>